<dbReference type="RefSeq" id="WP_016267497.1">
    <property type="nucleotide sequence ID" value="NZ_CAXTFL010000012.1"/>
</dbReference>
<dbReference type="Proteomes" id="UP000488521">
    <property type="component" value="Unassembled WGS sequence"/>
</dbReference>
<dbReference type="EMBL" id="WCRS01000002">
    <property type="protein sequence ID" value="KAB4477896.1"/>
    <property type="molecule type" value="Genomic_DNA"/>
</dbReference>
<evidence type="ECO:0000256" key="2">
    <source>
        <dbReference type="SAM" id="MobiDB-lite"/>
    </source>
</evidence>
<dbReference type="EMBL" id="CP083680">
    <property type="protein sequence ID" value="UYU67721.1"/>
    <property type="molecule type" value="Genomic_DNA"/>
</dbReference>
<evidence type="ECO:0000259" key="3">
    <source>
        <dbReference type="Pfam" id="PF18291"/>
    </source>
</evidence>
<evidence type="ECO:0000313" key="6">
    <source>
        <dbReference type="Proteomes" id="UP000488521"/>
    </source>
</evidence>
<evidence type="ECO:0000313" key="4">
    <source>
        <dbReference type="EMBL" id="KAB4477896.1"/>
    </source>
</evidence>
<keyword evidence="1 4" id="KW-0238">DNA-binding</keyword>
<gene>
    <name evidence="4" type="ORF">GAN59_02925</name>
    <name evidence="5" type="ORF">KQP68_05435</name>
</gene>
<feature type="compositionally biased region" description="Acidic residues" evidence="2">
    <location>
        <begin position="164"/>
        <end position="174"/>
    </location>
</feature>
<evidence type="ECO:0000256" key="1">
    <source>
        <dbReference type="ARBA" id="ARBA00023125"/>
    </source>
</evidence>
<organism evidence="4 6">
    <name type="scientific">Bacteroides thetaiotaomicron</name>
    <dbReference type="NCBI Taxonomy" id="818"/>
    <lineage>
        <taxon>Bacteria</taxon>
        <taxon>Pseudomonadati</taxon>
        <taxon>Bacteroidota</taxon>
        <taxon>Bacteroidia</taxon>
        <taxon>Bacteroidales</taxon>
        <taxon>Bacteroidaceae</taxon>
        <taxon>Bacteroides</taxon>
    </lineage>
</organism>
<dbReference type="NCBIfam" id="TIGR01201">
    <property type="entry name" value="HU_rel"/>
    <property type="match status" value="1"/>
</dbReference>
<dbReference type="SUPFAM" id="SSF47729">
    <property type="entry name" value="IHF-like DNA-binding proteins"/>
    <property type="match status" value="1"/>
</dbReference>
<dbReference type="InterPro" id="IPR005902">
    <property type="entry name" value="HU_DNA-bd_put"/>
</dbReference>
<dbReference type="InterPro" id="IPR010992">
    <property type="entry name" value="IHF-like_DNA-bd_dom_sf"/>
</dbReference>
<reference evidence="4 6" key="1">
    <citation type="journal article" date="2019" name="Nat. Med.">
        <title>A library of human gut bacterial isolates paired with longitudinal multiomics data enables mechanistic microbiome research.</title>
        <authorList>
            <person name="Poyet M."/>
            <person name="Groussin M."/>
            <person name="Gibbons S.M."/>
            <person name="Avila-Pacheco J."/>
            <person name="Jiang X."/>
            <person name="Kearney S.M."/>
            <person name="Perrotta A.R."/>
            <person name="Berdy B."/>
            <person name="Zhao S."/>
            <person name="Lieberman T.D."/>
            <person name="Swanson P.K."/>
            <person name="Smith M."/>
            <person name="Roesemann S."/>
            <person name="Alexander J.E."/>
            <person name="Rich S.A."/>
            <person name="Livny J."/>
            <person name="Vlamakis H."/>
            <person name="Clish C."/>
            <person name="Bullock K."/>
            <person name="Deik A."/>
            <person name="Scott J."/>
            <person name="Pierce K.A."/>
            <person name="Xavier R.J."/>
            <person name="Alm E.J."/>
        </authorList>
    </citation>
    <scope>NUCLEOTIDE SEQUENCE [LARGE SCALE GENOMIC DNA]</scope>
    <source>
        <strain evidence="4 6">BIOML-A156</strain>
    </source>
</reference>
<dbReference type="InterPro" id="IPR041607">
    <property type="entry name" value="HU-HIG"/>
</dbReference>
<proteinExistence type="predicted"/>
<accession>A0A139K3U5</accession>
<feature type="region of interest" description="Disordered" evidence="2">
    <location>
        <begin position="139"/>
        <end position="174"/>
    </location>
</feature>
<reference evidence="5 7" key="2">
    <citation type="submission" date="2021-06" db="EMBL/GenBank/DDBJ databases">
        <title>Interrogation of the integrated mobile genetic elements in gut-associated Bacteroides with a consensus prediction approach.</title>
        <authorList>
            <person name="Campbell D.E."/>
            <person name="Leigh J.R."/>
            <person name="Kim T."/>
            <person name="England W."/>
            <person name="Whitaker R.J."/>
            <person name="Degnan P.H."/>
        </authorList>
    </citation>
    <scope>NUCLEOTIDE SEQUENCE [LARGE SCALE GENOMIC DNA]</scope>
    <source>
        <strain evidence="5 7">WAL8669</strain>
    </source>
</reference>
<dbReference type="AlphaFoldDB" id="A0A139K3U5"/>
<dbReference type="Gene3D" id="4.10.520.10">
    <property type="entry name" value="IHF-like DNA-binding proteins"/>
    <property type="match status" value="1"/>
</dbReference>
<dbReference type="Proteomes" id="UP001156218">
    <property type="component" value="Chromosome"/>
</dbReference>
<feature type="compositionally biased region" description="Low complexity" evidence="2">
    <location>
        <begin position="145"/>
        <end position="158"/>
    </location>
</feature>
<dbReference type="GO" id="GO:0003677">
    <property type="term" value="F:DNA binding"/>
    <property type="evidence" value="ECO:0007669"/>
    <property type="project" value="UniProtKB-KW"/>
</dbReference>
<evidence type="ECO:0000313" key="7">
    <source>
        <dbReference type="Proteomes" id="UP001156218"/>
    </source>
</evidence>
<protein>
    <submittedName>
        <fullName evidence="4">DNA-binding protein</fullName>
    </submittedName>
</protein>
<sequence>MAIRFRRVSRLCDPTNKELGKKVYPVISYQYDTSATLKEIAKEISSNSGVSEGETISVLKDFRTLLRKTLLAGRSVNIEGLGYFFLSAQSKGTEKAEDFTSADIQGLRICFRANSDIRLSTGTSTRSDGLKFKDLDHINKSDVIGGNPDDGNDGENPNPGGGSGDDDEAPDPTV</sequence>
<feature type="domain" description="HU" evidence="3">
    <location>
        <begin position="1"/>
        <end position="118"/>
    </location>
</feature>
<name>A0A139K3U5_BACT4</name>
<dbReference type="Pfam" id="PF18291">
    <property type="entry name" value="HU-HIG"/>
    <property type="match status" value="1"/>
</dbReference>
<evidence type="ECO:0000313" key="5">
    <source>
        <dbReference type="EMBL" id="UYU67721.1"/>
    </source>
</evidence>